<feature type="binding site" evidence="9">
    <location>
        <position position="87"/>
    </location>
    <ligand>
        <name>substrate</name>
    </ligand>
</feature>
<feature type="binding site" evidence="9">
    <location>
        <begin position="88"/>
        <end position="90"/>
    </location>
    <ligand>
        <name>ATP</name>
        <dbReference type="ChEBI" id="CHEBI:30616"/>
    </ligand>
</feature>
<organism evidence="10 11">
    <name type="scientific">Bradymonas sediminis</name>
    <dbReference type="NCBI Taxonomy" id="1548548"/>
    <lineage>
        <taxon>Bacteria</taxon>
        <taxon>Deltaproteobacteria</taxon>
        <taxon>Bradymonadales</taxon>
        <taxon>Bradymonadaceae</taxon>
        <taxon>Bradymonas</taxon>
    </lineage>
</organism>
<dbReference type="GO" id="GO:0005524">
    <property type="term" value="F:ATP binding"/>
    <property type="evidence" value="ECO:0007669"/>
    <property type="project" value="UniProtKB-KW"/>
</dbReference>
<sequence length="159" mass="18131">MPRIAIYPGTFDPLTNGHVSILNRGLRVFDKVICALAVNIRKTPLFTVEERAELIKMSFPDDRVEVDTFDGLLVEYARSRNVPVILRGLRAISDFEYELQMANMNRKLDDEIDTVFMMTEESDFYVSSSLVKEVARFGGKLEGVVPAHVEQKLIEKFSK</sequence>
<evidence type="ECO:0000313" key="11">
    <source>
        <dbReference type="Proteomes" id="UP000249799"/>
    </source>
</evidence>
<evidence type="ECO:0000256" key="4">
    <source>
        <dbReference type="ARBA" id="ARBA00022741"/>
    </source>
</evidence>
<feature type="binding site" evidence="9">
    <location>
        <begin position="123"/>
        <end position="129"/>
    </location>
    <ligand>
        <name>ATP</name>
        <dbReference type="ChEBI" id="CHEBI:30616"/>
    </ligand>
</feature>
<comment type="pathway">
    <text evidence="9">Cofactor biosynthesis; coenzyme A biosynthesis; CoA from (R)-pantothenate: step 4/5.</text>
</comment>
<dbReference type="PANTHER" id="PTHR21342">
    <property type="entry name" value="PHOSPHOPANTETHEINE ADENYLYLTRANSFERASE"/>
    <property type="match status" value="1"/>
</dbReference>
<dbReference type="UniPathway" id="UPA00241">
    <property type="reaction ID" value="UER00355"/>
</dbReference>
<feature type="binding site" evidence="9">
    <location>
        <begin position="10"/>
        <end position="11"/>
    </location>
    <ligand>
        <name>ATP</name>
        <dbReference type="ChEBI" id="CHEBI:30616"/>
    </ligand>
</feature>
<evidence type="ECO:0000256" key="8">
    <source>
        <dbReference type="ARBA" id="ARBA00029346"/>
    </source>
</evidence>
<feature type="binding site" evidence="9">
    <location>
        <position position="73"/>
    </location>
    <ligand>
        <name>substrate</name>
    </ligand>
</feature>
<protein>
    <recommendedName>
        <fullName evidence="9">Phosphopantetheine adenylyltransferase</fullName>
        <ecNumber evidence="9">2.7.7.3</ecNumber>
    </recommendedName>
    <alternativeName>
        <fullName evidence="9">Dephospho-CoA pyrophosphorylase</fullName>
    </alternativeName>
    <alternativeName>
        <fullName evidence="9">Pantetheine-phosphate adenylyltransferase</fullName>
        <shortName evidence="9">PPAT</shortName>
    </alternativeName>
</protein>
<dbReference type="PRINTS" id="PR01020">
    <property type="entry name" value="LPSBIOSNTHSS"/>
</dbReference>
<name>A0A2Z4FGM5_9DELT</name>
<evidence type="ECO:0000256" key="3">
    <source>
        <dbReference type="ARBA" id="ARBA00022695"/>
    </source>
</evidence>
<dbReference type="NCBIfam" id="TIGR00125">
    <property type="entry name" value="cyt_tran_rel"/>
    <property type="match status" value="1"/>
</dbReference>
<dbReference type="InterPro" id="IPR001980">
    <property type="entry name" value="PPAT"/>
</dbReference>
<comment type="function">
    <text evidence="9">Reversibly transfers an adenylyl group from ATP to 4'-phosphopantetheine, yielding dephospho-CoA (dPCoA) and pyrophosphate.</text>
</comment>
<dbReference type="Pfam" id="PF01467">
    <property type="entry name" value="CTP_transf_like"/>
    <property type="match status" value="1"/>
</dbReference>
<dbReference type="EMBL" id="CP030032">
    <property type="protein sequence ID" value="AWV87855.1"/>
    <property type="molecule type" value="Genomic_DNA"/>
</dbReference>
<dbReference type="PANTHER" id="PTHR21342:SF1">
    <property type="entry name" value="PHOSPHOPANTETHEINE ADENYLYLTRANSFERASE"/>
    <property type="match status" value="1"/>
</dbReference>
<comment type="cofactor">
    <cofactor evidence="9">
        <name>Mg(2+)</name>
        <dbReference type="ChEBI" id="CHEBI:18420"/>
    </cofactor>
</comment>
<dbReference type="GO" id="GO:0005737">
    <property type="term" value="C:cytoplasm"/>
    <property type="evidence" value="ECO:0007669"/>
    <property type="project" value="UniProtKB-SubCell"/>
</dbReference>
<keyword evidence="6 9" id="KW-0460">Magnesium</keyword>
<feature type="binding site" evidence="9">
    <location>
        <position position="98"/>
    </location>
    <ligand>
        <name>ATP</name>
        <dbReference type="ChEBI" id="CHEBI:30616"/>
    </ligand>
</feature>
<evidence type="ECO:0000256" key="1">
    <source>
        <dbReference type="ARBA" id="ARBA00022490"/>
    </source>
</evidence>
<keyword evidence="1 9" id="KW-0963">Cytoplasm</keyword>
<keyword evidence="3 9" id="KW-0548">Nucleotidyltransferase</keyword>
<keyword evidence="5 9" id="KW-0067">ATP-binding</keyword>
<feature type="site" description="Transition state stabilizer" evidence="9">
    <location>
        <position position="18"/>
    </location>
</feature>
<dbReference type="EC" id="2.7.7.3" evidence="9"/>
<comment type="subunit">
    <text evidence="9">Homohexamer.</text>
</comment>
<evidence type="ECO:0000256" key="7">
    <source>
        <dbReference type="ARBA" id="ARBA00022993"/>
    </source>
</evidence>
<keyword evidence="2 9" id="KW-0808">Transferase</keyword>
<keyword evidence="7 9" id="KW-0173">Coenzyme A biosynthesis</keyword>
<comment type="catalytic activity">
    <reaction evidence="8 9">
        <text>(R)-4'-phosphopantetheine + ATP + H(+) = 3'-dephospho-CoA + diphosphate</text>
        <dbReference type="Rhea" id="RHEA:19801"/>
        <dbReference type="ChEBI" id="CHEBI:15378"/>
        <dbReference type="ChEBI" id="CHEBI:30616"/>
        <dbReference type="ChEBI" id="CHEBI:33019"/>
        <dbReference type="ChEBI" id="CHEBI:57328"/>
        <dbReference type="ChEBI" id="CHEBI:61723"/>
        <dbReference type="EC" id="2.7.7.3"/>
    </reaction>
</comment>
<dbReference type="Gene3D" id="3.40.50.620">
    <property type="entry name" value="HUPs"/>
    <property type="match status" value="1"/>
</dbReference>
<dbReference type="Proteomes" id="UP000249799">
    <property type="component" value="Chromosome"/>
</dbReference>
<feature type="binding site" evidence="9">
    <location>
        <position position="10"/>
    </location>
    <ligand>
        <name>substrate</name>
    </ligand>
</feature>
<dbReference type="InterPro" id="IPR014729">
    <property type="entry name" value="Rossmann-like_a/b/a_fold"/>
</dbReference>
<dbReference type="CDD" id="cd02163">
    <property type="entry name" value="PPAT"/>
    <property type="match status" value="1"/>
</dbReference>
<keyword evidence="4 9" id="KW-0547">Nucleotide-binding</keyword>
<evidence type="ECO:0000256" key="5">
    <source>
        <dbReference type="ARBA" id="ARBA00022840"/>
    </source>
</evidence>
<dbReference type="HAMAP" id="MF_00151">
    <property type="entry name" value="PPAT_bact"/>
    <property type="match status" value="1"/>
</dbReference>
<evidence type="ECO:0000256" key="6">
    <source>
        <dbReference type="ARBA" id="ARBA00022842"/>
    </source>
</evidence>
<dbReference type="GO" id="GO:0004595">
    <property type="term" value="F:pantetheine-phosphate adenylyltransferase activity"/>
    <property type="evidence" value="ECO:0007669"/>
    <property type="project" value="UniProtKB-UniRule"/>
</dbReference>
<evidence type="ECO:0000313" key="10">
    <source>
        <dbReference type="EMBL" id="AWV87855.1"/>
    </source>
</evidence>
<feature type="binding site" evidence="9">
    <location>
        <position position="18"/>
    </location>
    <ligand>
        <name>ATP</name>
        <dbReference type="ChEBI" id="CHEBI:30616"/>
    </ligand>
</feature>
<feature type="binding site" evidence="9">
    <location>
        <position position="42"/>
    </location>
    <ligand>
        <name>substrate</name>
    </ligand>
</feature>
<dbReference type="KEGG" id="bsed:DN745_00305"/>
<proteinExistence type="inferred from homology"/>
<evidence type="ECO:0000256" key="9">
    <source>
        <dbReference type="HAMAP-Rule" id="MF_00151"/>
    </source>
</evidence>
<evidence type="ECO:0000256" key="2">
    <source>
        <dbReference type="ARBA" id="ARBA00022679"/>
    </source>
</evidence>
<gene>
    <name evidence="9" type="primary">coaD</name>
    <name evidence="10" type="ORF">DN745_00305</name>
</gene>
<dbReference type="GO" id="GO:0015937">
    <property type="term" value="P:coenzyme A biosynthetic process"/>
    <property type="evidence" value="ECO:0007669"/>
    <property type="project" value="UniProtKB-UniRule"/>
</dbReference>
<keyword evidence="11" id="KW-1185">Reference proteome</keyword>
<reference evidence="10 11" key="1">
    <citation type="submission" date="2018-06" db="EMBL/GenBank/DDBJ databases">
        <title>Lujinxingia sediminis gen. nov. sp. nov., a new facultative anaerobic member of the class Deltaproteobacteria, and proposal of Lujinxingaceae fam. nov.</title>
        <authorList>
            <person name="Guo L.-Y."/>
            <person name="Li C.-M."/>
            <person name="Wang S."/>
            <person name="Du Z.-J."/>
        </authorList>
    </citation>
    <scope>NUCLEOTIDE SEQUENCE [LARGE SCALE GENOMIC DNA]</scope>
    <source>
        <strain evidence="10 11">FA350</strain>
    </source>
</reference>
<dbReference type="InterPro" id="IPR004821">
    <property type="entry name" value="Cyt_trans-like"/>
</dbReference>
<dbReference type="AlphaFoldDB" id="A0A2Z4FGM5"/>
<dbReference type="NCBIfam" id="TIGR01510">
    <property type="entry name" value="coaD_prev_kdtB"/>
    <property type="match status" value="1"/>
</dbReference>
<dbReference type="SUPFAM" id="SSF52374">
    <property type="entry name" value="Nucleotidylyl transferase"/>
    <property type="match status" value="1"/>
</dbReference>
<dbReference type="RefSeq" id="WP_111331084.1">
    <property type="nucleotide sequence ID" value="NZ_CP030032.1"/>
</dbReference>
<comment type="similarity">
    <text evidence="9">Belongs to the bacterial CoaD family.</text>
</comment>
<accession>A0A2Z4FGM5</accession>
<dbReference type="OrthoDB" id="9806661at2"/>
<comment type="subcellular location">
    <subcellularLocation>
        <location evidence="9">Cytoplasm</location>
    </subcellularLocation>
</comment>